<feature type="transmembrane region" description="Helical" evidence="1">
    <location>
        <begin position="134"/>
        <end position="156"/>
    </location>
</feature>
<dbReference type="RefSeq" id="WP_097373224.1">
    <property type="nucleotide sequence ID" value="NZ_CP021404.1"/>
</dbReference>
<gene>
    <name evidence="2" type="ORF">CBW24_07820</name>
</gene>
<keyword evidence="1" id="KW-0812">Transmembrane</keyword>
<organism evidence="2 3">
    <name type="scientific">Pacificitalea manganoxidans</name>
    <dbReference type="NCBI Taxonomy" id="1411902"/>
    <lineage>
        <taxon>Bacteria</taxon>
        <taxon>Pseudomonadati</taxon>
        <taxon>Pseudomonadota</taxon>
        <taxon>Alphaproteobacteria</taxon>
        <taxon>Rhodobacterales</taxon>
        <taxon>Paracoccaceae</taxon>
        <taxon>Pacificitalea</taxon>
    </lineage>
</organism>
<evidence type="ECO:0000256" key="1">
    <source>
        <dbReference type="SAM" id="Phobius"/>
    </source>
</evidence>
<keyword evidence="1" id="KW-1133">Transmembrane helix</keyword>
<keyword evidence="3" id="KW-1185">Reference proteome</keyword>
<dbReference type="EMBL" id="CP021404">
    <property type="protein sequence ID" value="ATI41917.1"/>
    <property type="molecule type" value="Genomic_DNA"/>
</dbReference>
<dbReference type="Proteomes" id="UP000219050">
    <property type="component" value="Chromosome"/>
</dbReference>
<feature type="transmembrane region" description="Helical" evidence="1">
    <location>
        <begin position="111"/>
        <end position="128"/>
    </location>
</feature>
<proteinExistence type="predicted"/>
<name>A0A291LZ61_9RHOB</name>
<accession>A0A291LZ61</accession>
<dbReference type="AlphaFoldDB" id="A0A291LZ61"/>
<protein>
    <submittedName>
        <fullName evidence="2">Uncharacterized protein</fullName>
    </submittedName>
</protein>
<keyword evidence="1" id="KW-0472">Membrane</keyword>
<evidence type="ECO:0000313" key="2">
    <source>
        <dbReference type="EMBL" id="ATI41917.1"/>
    </source>
</evidence>
<reference evidence="2 3" key="1">
    <citation type="submission" date="2017-05" db="EMBL/GenBank/DDBJ databases">
        <title>Comparative genomic and metabolic analysis of manganese-oxidizing mechanisms in Celeribater manganoxidans DY25T: its adaption to the environment of polymetallic nodule.</title>
        <authorList>
            <person name="Wang X."/>
        </authorList>
    </citation>
    <scope>NUCLEOTIDE SEQUENCE [LARGE SCALE GENOMIC DNA]</scope>
    <source>
        <strain evidence="2 3">DY25</strain>
    </source>
</reference>
<dbReference type="KEGG" id="cmag:CBW24_07820"/>
<sequence length="161" mass="17273">MIEKYGVPDSPIISFEVCNHAGRRYVRRVKILFAKPHSPAPILQGIAIPGGFLQSIYTDEITAVITDDGEVVSPGPTVNELLRAAGLRPQSFDTGSQFISLGNEFLGVRKILIATAVILAVTLAILIVDGWYLIGLTTVALMAPLGIGAAVLTKLLRRMGY</sequence>
<evidence type="ECO:0000313" key="3">
    <source>
        <dbReference type="Proteomes" id="UP000219050"/>
    </source>
</evidence>